<evidence type="ECO:0000259" key="2">
    <source>
        <dbReference type="Pfam" id="PF05425"/>
    </source>
</evidence>
<evidence type="ECO:0000313" key="4">
    <source>
        <dbReference type="Proteomes" id="UP000008291"/>
    </source>
</evidence>
<dbReference type="RefSeq" id="WP_011311312.1">
    <property type="nucleotide sequence ID" value="NC_007404.1"/>
</dbReference>
<dbReference type="GO" id="GO:0016020">
    <property type="term" value="C:membrane"/>
    <property type="evidence" value="ECO:0007669"/>
    <property type="project" value="InterPro"/>
</dbReference>
<accession>Q3SKM6</accession>
<protein>
    <recommendedName>
        <fullName evidence="2">Copper resistance protein D domain-containing protein</fullName>
    </recommendedName>
</protein>
<organism evidence="3 4">
    <name type="scientific">Thiobacillus denitrificans (strain ATCC 25259 / T1)</name>
    <dbReference type="NCBI Taxonomy" id="292415"/>
    <lineage>
        <taxon>Bacteria</taxon>
        <taxon>Pseudomonadati</taxon>
        <taxon>Pseudomonadota</taxon>
        <taxon>Betaproteobacteria</taxon>
        <taxon>Nitrosomonadales</taxon>
        <taxon>Thiobacillaceae</taxon>
        <taxon>Thiobacillus</taxon>
    </lineage>
</organism>
<dbReference type="AlphaFoldDB" id="Q3SKM6"/>
<name>Q3SKM6_THIDA</name>
<keyword evidence="4" id="KW-1185">Reference proteome</keyword>
<feature type="transmembrane region" description="Helical" evidence="1">
    <location>
        <begin position="46"/>
        <end position="68"/>
    </location>
</feature>
<reference evidence="3 4" key="1">
    <citation type="journal article" date="2006" name="J. Bacteriol.">
        <title>The genome sequence of the obligately chemolithoautotrophic, facultatively anaerobic bacterium Thiobacillus denitrificans.</title>
        <authorList>
            <person name="Beller H.R."/>
            <person name="Chain P.S."/>
            <person name="Letain T.E."/>
            <person name="Chakicherla A."/>
            <person name="Larimer F.W."/>
            <person name="Richardson P.M."/>
            <person name="Coleman M.A."/>
            <person name="Wood A.P."/>
            <person name="Kelly D.P."/>
        </authorList>
    </citation>
    <scope>NUCLEOTIDE SEQUENCE [LARGE SCALE GENOMIC DNA]</scope>
    <source>
        <strain evidence="3 4">ATCC 25259</strain>
    </source>
</reference>
<sequence>MIPSLFLHVLSVVIWVGGMFFAYMALRPVAAAVLEPPQRLALWAGVFGRFFPWVWASVALILLTGLHMLMTLGGAQAAHYIFTMLVLGVLMMLIFAHVFFSPYKKLRRAVRDEDWKAGGAALAQIRRLIGINLSLGVITIAVVFGGRAFAG</sequence>
<feature type="transmembrane region" description="Helical" evidence="1">
    <location>
        <begin position="128"/>
        <end position="150"/>
    </location>
</feature>
<evidence type="ECO:0000256" key="1">
    <source>
        <dbReference type="SAM" id="Phobius"/>
    </source>
</evidence>
<feature type="transmembrane region" description="Helical" evidence="1">
    <location>
        <begin position="6"/>
        <end position="26"/>
    </location>
</feature>
<proteinExistence type="predicted"/>
<dbReference type="InterPro" id="IPR008457">
    <property type="entry name" value="Cu-R_CopD_dom"/>
</dbReference>
<dbReference type="STRING" id="292415.Tbd_0800"/>
<dbReference type="Proteomes" id="UP000008291">
    <property type="component" value="Chromosome"/>
</dbReference>
<feature type="domain" description="Copper resistance protein D" evidence="2">
    <location>
        <begin position="45"/>
        <end position="143"/>
    </location>
</feature>
<keyword evidence="1" id="KW-1133">Transmembrane helix</keyword>
<dbReference type="EMBL" id="CP000116">
    <property type="protein sequence ID" value="AAZ96753.1"/>
    <property type="molecule type" value="Genomic_DNA"/>
</dbReference>
<keyword evidence="1" id="KW-0812">Transmembrane</keyword>
<dbReference type="KEGG" id="tbd:Tbd_0800"/>
<gene>
    <name evidence="3" type="ordered locus">Tbd_0800</name>
</gene>
<evidence type="ECO:0000313" key="3">
    <source>
        <dbReference type="EMBL" id="AAZ96753.1"/>
    </source>
</evidence>
<feature type="transmembrane region" description="Helical" evidence="1">
    <location>
        <begin position="80"/>
        <end position="100"/>
    </location>
</feature>
<keyword evidence="1" id="KW-0472">Membrane</keyword>
<dbReference type="eggNOG" id="COG5615">
    <property type="taxonomic scope" value="Bacteria"/>
</dbReference>
<dbReference type="HOGENOM" id="CLU_106186_1_0_4"/>
<dbReference type="Pfam" id="PF05425">
    <property type="entry name" value="CopD"/>
    <property type="match status" value="1"/>
</dbReference>